<protein>
    <submittedName>
        <fullName evidence="2">Uncharacterized protein</fullName>
    </submittedName>
</protein>
<dbReference type="Proteomes" id="UP000187203">
    <property type="component" value="Unassembled WGS sequence"/>
</dbReference>
<accession>A0A1R3J8P2</accession>
<keyword evidence="3" id="KW-1185">Reference proteome</keyword>
<keyword evidence="1" id="KW-1133">Transmembrane helix</keyword>
<evidence type="ECO:0000256" key="1">
    <source>
        <dbReference type="SAM" id="Phobius"/>
    </source>
</evidence>
<gene>
    <name evidence="2" type="ORF">COLO4_18540</name>
</gene>
<dbReference type="EMBL" id="AWUE01016475">
    <property type="protein sequence ID" value="OMO91194.1"/>
    <property type="molecule type" value="Genomic_DNA"/>
</dbReference>
<feature type="transmembrane region" description="Helical" evidence="1">
    <location>
        <begin position="50"/>
        <end position="69"/>
    </location>
</feature>
<evidence type="ECO:0000313" key="3">
    <source>
        <dbReference type="Proteomes" id="UP000187203"/>
    </source>
</evidence>
<organism evidence="2 3">
    <name type="scientific">Corchorus olitorius</name>
    <dbReference type="NCBI Taxonomy" id="93759"/>
    <lineage>
        <taxon>Eukaryota</taxon>
        <taxon>Viridiplantae</taxon>
        <taxon>Streptophyta</taxon>
        <taxon>Embryophyta</taxon>
        <taxon>Tracheophyta</taxon>
        <taxon>Spermatophyta</taxon>
        <taxon>Magnoliopsida</taxon>
        <taxon>eudicotyledons</taxon>
        <taxon>Gunneridae</taxon>
        <taxon>Pentapetalae</taxon>
        <taxon>rosids</taxon>
        <taxon>malvids</taxon>
        <taxon>Malvales</taxon>
        <taxon>Malvaceae</taxon>
        <taxon>Grewioideae</taxon>
        <taxon>Apeibeae</taxon>
        <taxon>Corchorus</taxon>
    </lineage>
</organism>
<keyword evidence="1" id="KW-0812">Transmembrane</keyword>
<proteinExistence type="predicted"/>
<name>A0A1R3J8P2_9ROSI</name>
<comment type="caution">
    <text evidence="2">The sequence shown here is derived from an EMBL/GenBank/DDBJ whole genome shotgun (WGS) entry which is preliminary data.</text>
</comment>
<keyword evidence="1" id="KW-0472">Membrane</keyword>
<sequence length="276" mass="32221">MAEVDFFDPRVGCDGGVTFFLESIGRRWCNVSIHLPMPPILIKPYAFSELGWSIPFFCLIMVMGCYIVFNVLRFNRECEEVDTLSWCRGLLLLRVRRDRQCYPKLLLWNPSTRECKEVPNPLLIGEYDYNRIYASALGDRDSKEIEYFDFAMNKFEVVPQPGECNSRLLADLFDMEGCLCVGYSLRDRLQVWVMKEYGVKESWSNWMEFRYGIKPRVYPICLSKNVNVLLVKENDGEEKKYSIYNGKERAIELKFLTRSGLTDKKACTFVESLISL</sequence>
<dbReference type="AlphaFoldDB" id="A0A1R3J8P2"/>
<reference evidence="3" key="1">
    <citation type="submission" date="2013-09" db="EMBL/GenBank/DDBJ databases">
        <title>Corchorus olitorius genome sequencing.</title>
        <authorList>
            <person name="Alam M."/>
            <person name="Haque M.S."/>
            <person name="Islam M.S."/>
            <person name="Emdad E.M."/>
            <person name="Islam M.M."/>
            <person name="Ahmed B."/>
            <person name="Halim A."/>
            <person name="Hossen Q.M.M."/>
            <person name="Hossain M.Z."/>
            <person name="Ahmed R."/>
            <person name="Khan M.M."/>
            <person name="Islam R."/>
            <person name="Rashid M.M."/>
            <person name="Khan S.A."/>
            <person name="Rahman M.S."/>
            <person name="Alam M."/>
            <person name="Yahiya A.S."/>
            <person name="Khan M.S."/>
            <person name="Azam M.S."/>
            <person name="Haque T."/>
            <person name="Lashkar M.Z.H."/>
            <person name="Akhand A.I."/>
            <person name="Morshed G."/>
            <person name="Roy S."/>
            <person name="Uddin K.S."/>
            <person name="Rabeya T."/>
            <person name="Hossain A.S."/>
            <person name="Chowdhury A."/>
            <person name="Snigdha A.R."/>
            <person name="Mortoza M.S."/>
            <person name="Matin S.A."/>
            <person name="Hoque S.M.E."/>
            <person name="Islam M.K."/>
            <person name="Roy D.K."/>
            <person name="Haider R."/>
            <person name="Moosa M.M."/>
            <person name="Elias S.M."/>
            <person name="Hasan A.M."/>
            <person name="Jahan S."/>
            <person name="Shafiuddin M."/>
            <person name="Mahmood N."/>
            <person name="Shommy N.S."/>
        </authorList>
    </citation>
    <scope>NUCLEOTIDE SEQUENCE [LARGE SCALE GENOMIC DNA]</scope>
    <source>
        <strain evidence="3">cv. O-4</strain>
    </source>
</reference>
<evidence type="ECO:0000313" key="2">
    <source>
        <dbReference type="EMBL" id="OMO91194.1"/>
    </source>
</evidence>
<dbReference type="OrthoDB" id="1747757at2759"/>